<comment type="catalytic activity">
    <reaction evidence="6">
        <text>2-deoxy-D-ribose 5-phosphate = D-glyceraldehyde 3-phosphate + acetaldehyde</text>
        <dbReference type="Rhea" id="RHEA:12821"/>
        <dbReference type="ChEBI" id="CHEBI:15343"/>
        <dbReference type="ChEBI" id="CHEBI:59776"/>
        <dbReference type="ChEBI" id="CHEBI:62877"/>
        <dbReference type="EC" id="4.1.2.4"/>
    </reaction>
</comment>
<evidence type="ECO:0000313" key="8">
    <source>
        <dbReference type="EMBL" id="MBP0946923.1"/>
    </source>
</evidence>
<dbReference type="PIRSF" id="PIRSF001357">
    <property type="entry name" value="DeoC"/>
    <property type="match status" value="1"/>
</dbReference>
<dbReference type="SMART" id="SM01133">
    <property type="entry name" value="DeoC"/>
    <property type="match status" value="1"/>
</dbReference>
<organism evidence="8 9">
    <name type="scientific">Pseudomonas alliivorans</name>
    <dbReference type="NCBI Taxonomy" id="2810613"/>
    <lineage>
        <taxon>Bacteria</taxon>
        <taxon>Pseudomonadati</taxon>
        <taxon>Pseudomonadota</taxon>
        <taxon>Gammaproteobacteria</taxon>
        <taxon>Pseudomonadales</taxon>
        <taxon>Pseudomonadaceae</taxon>
        <taxon>Pseudomonas</taxon>
    </lineage>
</organism>
<dbReference type="SUPFAM" id="SSF51569">
    <property type="entry name" value="Aldolase"/>
    <property type="match status" value="1"/>
</dbReference>
<dbReference type="Proteomes" id="UP000673197">
    <property type="component" value="Unassembled WGS sequence"/>
</dbReference>
<gene>
    <name evidence="8" type="primary">deoC</name>
    <name evidence="8" type="ORF">JTJ32_16465</name>
</gene>
<name>A0ABS4C8Q4_9PSED</name>
<evidence type="ECO:0000256" key="3">
    <source>
        <dbReference type="ARBA" id="ARBA00012515"/>
    </source>
</evidence>
<sequence>MTAITADDEQLARQAIALMELFALNHDDTEQRIMGVCQRALTPLGPVAAVSVSSRFVCLARTTLDRLQAHQVKVVAVVNFPYGGTDFEAAASETRAAMLAGADEVDVVYPFRALLGGDEQTGADLISACRSRLDGRIKLTVTLETGELRDSEVIHTACRAAIEAGADFLKTGTGKSARHVTPQAARIMLESIADTGGQVGFKVAGGLRTFEDARHFIHLAHARFGAHWIVSDRVRLGGSSLLDDLLGRLGLHAYAGPQPFFGGKKRPGKEPGQKP</sequence>
<dbReference type="InterPro" id="IPR002915">
    <property type="entry name" value="DeoC/FbaB/LacD_aldolase"/>
</dbReference>
<evidence type="ECO:0000256" key="1">
    <source>
        <dbReference type="ARBA" id="ARBA00004816"/>
    </source>
</evidence>
<keyword evidence="9" id="KW-1185">Reference proteome</keyword>
<dbReference type="CDD" id="cd00959">
    <property type="entry name" value="DeoC"/>
    <property type="match status" value="1"/>
</dbReference>
<evidence type="ECO:0000313" key="9">
    <source>
        <dbReference type="Proteomes" id="UP000673197"/>
    </source>
</evidence>
<dbReference type="GO" id="GO:0004139">
    <property type="term" value="F:deoxyribose-phosphate aldolase activity"/>
    <property type="evidence" value="ECO:0007669"/>
    <property type="project" value="UniProtKB-EC"/>
</dbReference>
<dbReference type="PANTHER" id="PTHR10889:SF3">
    <property type="entry name" value="DEOXYRIBOSE-PHOSPHATE ALDOLASE"/>
    <property type="match status" value="1"/>
</dbReference>
<dbReference type="Gene3D" id="3.20.20.70">
    <property type="entry name" value="Aldolase class I"/>
    <property type="match status" value="1"/>
</dbReference>
<evidence type="ECO:0000256" key="2">
    <source>
        <dbReference type="ARBA" id="ARBA00009473"/>
    </source>
</evidence>
<dbReference type="InterPro" id="IPR013785">
    <property type="entry name" value="Aldolase_TIM"/>
</dbReference>
<comment type="caution">
    <text evidence="8">The sequence shown here is derived from an EMBL/GenBank/DDBJ whole genome shotgun (WGS) entry which is preliminary data.</text>
</comment>
<evidence type="ECO:0000256" key="7">
    <source>
        <dbReference type="NCBIfam" id="TIGR00126"/>
    </source>
</evidence>
<dbReference type="PANTHER" id="PTHR10889">
    <property type="entry name" value="DEOXYRIBOSE-PHOSPHATE ALDOLASE"/>
    <property type="match status" value="1"/>
</dbReference>
<evidence type="ECO:0000256" key="5">
    <source>
        <dbReference type="ARBA" id="ARBA00023270"/>
    </source>
</evidence>
<dbReference type="EC" id="4.1.2.4" evidence="3 7"/>
<dbReference type="RefSeq" id="WP_210042676.1">
    <property type="nucleotide sequence ID" value="NZ_JAFFZW010000006.1"/>
</dbReference>
<dbReference type="InterPro" id="IPR011343">
    <property type="entry name" value="DeoC"/>
</dbReference>
<dbReference type="EMBL" id="JAFFZW010000006">
    <property type="protein sequence ID" value="MBP0946923.1"/>
    <property type="molecule type" value="Genomic_DNA"/>
</dbReference>
<dbReference type="NCBIfam" id="TIGR00126">
    <property type="entry name" value="deoC"/>
    <property type="match status" value="1"/>
</dbReference>
<comment type="pathway">
    <text evidence="1">Carbohydrate degradation; 2-deoxy-D-ribose 1-phosphate degradation; D-glyceraldehyde 3-phosphate and acetaldehyde from 2-deoxy-alpha-D-ribose 1-phosphate: step 2/2.</text>
</comment>
<keyword evidence="4 8" id="KW-0456">Lyase</keyword>
<evidence type="ECO:0000256" key="4">
    <source>
        <dbReference type="ARBA" id="ARBA00023239"/>
    </source>
</evidence>
<evidence type="ECO:0000256" key="6">
    <source>
        <dbReference type="ARBA" id="ARBA00048791"/>
    </source>
</evidence>
<protein>
    <recommendedName>
        <fullName evidence="3 7">Deoxyribose-phosphate aldolase</fullName>
        <ecNumber evidence="3 7">4.1.2.4</ecNumber>
    </recommendedName>
</protein>
<dbReference type="Pfam" id="PF01791">
    <property type="entry name" value="DeoC"/>
    <property type="match status" value="1"/>
</dbReference>
<accession>A0ABS4C8Q4</accession>
<comment type="similarity">
    <text evidence="2">Belongs to the DeoC/FbaB aldolase family. DeoC type 2 subfamily.</text>
</comment>
<keyword evidence="5" id="KW-0704">Schiff base</keyword>
<reference evidence="8 9" key="1">
    <citation type="journal article" date="2022" name="Syst. Appl. Microbiol.">
        <title>Pseudomonas alliivorans sp. nov., a plant-pathogenic bacterium isolated from onion foliage in Georgia, USA.</title>
        <authorList>
            <person name="Zhao M."/>
            <person name="Tyson C."/>
            <person name="Chen H.C."/>
            <person name="Paudel S."/>
            <person name="Gitaitis R."/>
            <person name="Kvitko B."/>
            <person name="Dutta B."/>
        </authorList>
    </citation>
    <scope>NUCLEOTIDE SEQUENCE [LARGE SCALE GENOMIC DNA]</scope>
    <source>
        <strain evidence="8 9">20GA0068</strain>
    </source>
</reference>
<proteinExistence type="inferred from homology"/>